<dbReference type="InterPro" id="IPR053039">
    <property type="entry name" value="Polarity_Bud-Selection_Reg"/>
</dbReference>
<evidence type="ECO:0000256" key="2">
    <source>
        <dbReference type="PROSITE-ProRule" id="PRU00192"/>
    </source>
</evidence>
<sequence>MELNHIGNNLDSIQIYSSKLRGSTQNNFSSCESDNSLSIASPSNTIDSIDPKQQVKPMNTKDIYKKPNDSSYPIDSLDPYQQEIQDRIFETELLESLQHLDLSKNYSIYDSNSSQSGQVSVKRNDALNILNDQDSDWWLVEVQRTQDIGYLQVDNIETAFERLARINVYRNLKTTTIALPHINSDQPQENQIDSTALSNGSSLTRKKSVTFSSDVSTKLIDREEESDTEFDDSEFISKIQRYKSDDLGFKEYLLNTNSDSSAIDPKISEDWASSVIERSFLYAFGEDFKPHEVSVENNSKSLTNSDLCSENTNSQIPNSLPSLDYASEESDSDLPFDLDQYYCSDLSKDGLSLSESLDSSTINSSSSIMDTFTPAIIHPSKTSLDSNQISLLAIFFNSNNDYICKCKSSYNLNEGLISVVDNISHQFSQLNYSGDKMYELKLNINYIHASLDSCSANIKINFLQLTQNSALYQNFTLEWLLTNLKKQNYDFYSNDSLCCSTDAVEDSKSSLIPIHTEKSFNNFNNLVFHIYTFKSQGSEVSLNSQCLTPTSIDMKSHLCPNPHSLSIEYKNEGTFPIFSGYKASLNGSSTKTAHNYIDDKLRNMGLIERLNYPASSSAGNNQQLSVDPFILSFSNIAINGSLCSMVSDIDGFGNLTPILDSIDSSGLSLSNLNSMSQSEEKNYYDSIDIFDEFENSNLEIYSSSKSDFKNSCVFKIETSPFPNPTAYLSRKVEVKNSFYNKSLDRAELKDVEHKISAQNLEYLKSKVIEEPKISSLISLTKPTHVGNTWNTTMTINLHSGSSDSLVPCSKSSSLRSDTSLASLAESTFGSTDTACDEIYNANTSLELDEKLTRGDYVPENKEVSGTQTKTSSQISGLQTRKLKISSFGKTQGNMGLALKCGNIQNHNKNVSINSTGIFNGSPVFNSSNRDACKHKIKLGNNGTKRPLKKRISLMILSQPKIKSGNSIPNMLRIENGLSNDNSVKSSSINNTEPGNNHSESIDSIPIVKSKKLKTKIIAKTGLGIRSNYQSASAAKLDGYKSHGRNFAKDEGVELPFDDWLHLVNGSCAYTYELGVDVANNYLSLAKKYSSNRSRSLVGDISVEIEYKEFHSLDNLYEPDTEEIMQHKITKNELDDFSMTGMISQLRQSYSNFGVYNFDGALELEKKIYSLENDLISIETLLK</sequence>
<feature type="compositionally biased region" description="Polar residues" evidence="3">
    <location>
        <begin position="301"/>
        <end position="321"/>
    </location>
</feature>
<dbReference type="PANTHER" id="PTHR47775:SF1">
    <property type="entry name" value="BUD SITE SELECTION PROTEIN 14"/>
    <property type="match status" value="1"/>
</dbReference>
<evidence type="ECO:0000256" key="3">
    <source>
        <dbReference type="SAM" id="MobiDB-lite"/>
    </source>
</evidence>
<dbReference type="PANTHER" id="PTHR47775">
    <property type="entry name" value="BUD SITE SELECTION PROTEIN 14"/>
    <property type="match status" value="1"/>
</dbReference>
<dbReference type="SUPFAM" id="SSF50044">
    <property type="entry name" value="SH3-domain"/>
    <property type="match status" value="1"/>
</dbReference>
<keyword evidence="1 2" id="KW-0728">SH3 domain</keyword>
<feature type="region of interest" description="Disordered" evidence="3">
    <location>
        <begin position="24"/>
        <end position="52"/>
    </location>
</feature>
<evidence type="ECO:0000313" key="6">
    <source>
        <dbReference type="Proteomes" id="UP000187455"/>
    </source>
</evidence>
<dbReference type="InterPro" id="IPR036028">
    <property type="entry name" value="SH3-like_dom_sf"/>
</dbReference>
<feature type="region of interest" description="Disordered" evidence="3">
    <location>
        <begin position="981"/>
        <end position="1001"/>
    </location>
</feature>
<gene>
    <name evidence="5" type="ORF">AYI68_g1790</name>
</gene>
<dbReference type="Proteomes" id="UP000187455">
    <property type="component" value="Unassembled WGS sequence"/>
</dbReference>
<proteinExistence type="predicted"/>
<dbReference type="GO" id="GO:0030950">
    <property type="term" value="P:establishment or maintenance of actin cytoskeleton polarity"/>
    <property type="evidence" value="ECO:0007669"/>
    <property type="project" value="TreeGrafter"/>
</dbReference>
<dbReference type="GO" id="GO:0051286">
    <property type="term" value="C:cell tip"/>
    <property type="evidence" value="ECO:0007669"/>
    <property type="project" value="TreeGrafter"/>
</dbReference>
<keyword evidence="6" id="KW-1185">Reference proteome</keyword>
<reference evidence="5 6" key="1">
    <citation type="journal article" date="2016" name="Mol. Biol. Evol.">
        <title>Genome-Wide Survey of Gut Fungi (Harpellales) Reveals the First Horizontally Transferred Ubiquitin Gene from a Mosquito Host.</title>
        <authorList>
            <person name="Wang Y."/>
            <person name="White M.M."/>
            <person name="Kvist S."/>
            <person name="Moncalvo J.M."/>
        </authorList>
    </citation>
    <scope>NUCLEOTIDE SEQUENCE [LARGE SCALE GENOMIC DNA]</scope>
    <source>
        <strain evidence="5 6">ALG-7-W6</strain>
    </source>
</reference>
<dbReference type="PROSITE" id="PS50002">
    <property type="entry name" value="SH3"/>
    <property type="match status" value="1"/>
</dbReference>
<dbReference type="EMBL" id="LSSL01000640">
    <property type="protein sequence ID" value="OLY84051.1"/>
    <property type="molecule type" value="Genomic_DNA"/>
</dbReference>
<dbReference type="AlphaFoldDB" id="A0A1R0H4I9"/>
<organism evidence="5 6">
    <name type="scientific">Smittium mucronatum</name>
    <dbReference type="NCBI Taxonomy" id="133383"/>
    <lineage>
        <taxon>Eukaryota</taxon>
        <taxon>Fungi</taxon>
        <taxon>Fungi incertae sedis</taxon>
        <taxon>Zoopagomycota</taxon>
        <taxon>Kickxellomycotina</taxon>
        <taxon>Harpellomycetes</taxon>
        <taxon>Harpellales</taxon>
        <taxon>Legeriomycetaceae</taxon>
        <taxon>Smittium</taxon>
    </lineage>
</organism>
<feature type="compositionally biased region" description="Polar residues" evidence="3">
    <location>
        <begin position="24"/>
        <end position="47"/>
    </location>
</feature>
<comment type="caution">
    <text evidence="5">The sequence shown here is derived from an EMBL/GenBank/DDBJ whole genome shotgun (WGS) entry which is preliminary data.</text>
</comment>
<evidence type="ECO:0000256" key="1">
    <source>
        <dbReference type="ARBA" id="ARBA00022443"/>
    </source>
</evidence>
<evidence type="ECO:0000313" key="5">
    <source>
        <dbReference type="EMBL" id="OLY84051.1"/>
    </source>
</evidence>
<dbReference type="GO" id="GO:0015630">
    <property type="term" value="C:microtubule cytoskeleton"/>
    <property type="evidence" value="ECO:0007669"/>
    <property type="project" value="TreeGrafter"/>
</dbReference>
<feature type="domain" description="SH3" evidence="4">
    <location>
        <begin position="100"/>
        <end position="161"/>
    </location>
</feature>
<feature type="region of interest" description="Disordered" evidence="3">
    <location>
        <begin position="301"/>
        <end position="331"/>
    </location>
</feature>
<dbReference type="GO" id="GO:0008104">
    <property type="term" value="P:intracellular protein localization"/>
    <property type="evidence" value="ECO:0007669"/>
    <property type="project" value="TreeGrafter"/>
</dbReference>
<feature type="compositionally biased region" description="Polar residues" evidence="3">
    <location>
        <begin position="981"/>
        <end position="998"/>
    </location>
</feature>
<dbReference type="InterPro" id="IPR001452">
    <property type="entry name" value="SH3_domain"/>
</dbReference>
<name>A0A1R0H4I9_9FUNG</name>
<evidence type="ECO:0000259" key="4">
    <source>
        <dbReference type="PROSITE" id="PS50002"/>
    </source>
</evidence>
<dbReference type="Gene3D" id="2.30.30.40">
    <property type="entry name" value="SH3 Domains"/>
    <property type="match status" value="1"/>
</dbReference>
<dbReference type="STRING" id="133383.A0A1R0H4I9"/>
<dbReference type="Pfam" id="PF00018">
    <property type="entry name" value="SH3_1"/>
    <property type="match status" value="1"/>
</dbReference>
<protein>
    <submittedName>
        <fullName evidence="5">Tip elongation aberrant protein Tea4</fullName>
    </submittedName>
</protein>
<accession>A0A1R0H4I9</accession>
<dbReference type="OrthoDB" id="196165at2759"/>